<reference evidence="11" key="3">
    <citation type="submission" date="2016-07" db="EMBL/GenBank/DDBJ databases">
        <title>Evolution of pathogenesis and genome organization in the Tremellales.</title>
        <authorList>
            <person name="Cuomo C."/>
            <person name="Litvintseva A."/>
            <person name="Heitman J."/>
            <person name="Chen Y."/>
            <person name="Sun S."/>
            <person name="Springer D."/>
            <person name="Dromer F."/>
            <person name="Young S."/>
            <person name="Zeng Q."/>
            <person name="Chapman S."/>
            <person name="Gujja S."/>
            <person name="Saif S."/>
            <person name="Birren B."/>
        </authorList>
    </citation>
    <scope>NUCLEOTIDE SEQUENCE</scope>
    <source>
        <strain evidence="11">CBS 10737</strain>
    </source>
</reference>
<name>A0A1B9HT52_9TREE</name>
<accession>A0A1B9HT52</accession>
<keyword evidence="8" id="KW-0624">Polysaccharide degradation</keyword>
<dbReference type="PANTHER" id="PTHR38050:SF2">
    <property type="entry name" value="FERULOYL ESTERASE C-RELATED"/>
    <property type="match status" value="1"/>
</dbReference>
<dbReference type="GO" id="GO:0045493">
    <property type="term" value="P:xylan catabolic process"/>
    <property type="evidence" value="ECO:0007669"/>
    <property type="project" value="UniProtKB-KW"/>
</dbReference>
<keyword evidence="5 10" id="KW-0732">Signal</keyword>
<dbReference type="Proteomes" id="UP000094020">
    <property type="component" value="Chromosome 3"/>
</dbReference>
<evidence type="ECO:0000313" key="13">
    <source>
        <dbReference type="Proteomes" id="UP000094020"/>
    </source>
</evidence>
<dbReference type="InterPro" id="IPR043595">
    <property type="entry name" value="FaeB/C/D"/>
</dbReference>
<proteinExistence type="predicted"/>
<sequence>MFSAFKLLTLAALKATTIFSIPLEDDQLIFNPSLSSIDTEFPSLKLSNPPKGHINRTLPSGREYVLFVPDEYDHKVEHPLVLSFHGAGGNSSRQEILTQLTKPELRIDNKPFLSAFPQGVDNTIWGMKHIWRGAPYANQSVDDVQFVKDILKDISLNYTLNPLRYYASGKSNGGGFTSLLSCLPDTSKLFAAFSLISPALYQEALSFSGCLPSRPIPILHSHGIEDDDTPFKGRSRSENWLFGPEPNVNNFRKRWALRNGHPPSTLTSKKNKLPKPNEINFPYKNVTEEKWTLGKAEIIGLSIGGLGHSWPSTEGLDLAGRPNNFANFNFTSQHLVQFFSRHTLPEEFLEKN</sequence>
<comment type="catalytic activity">
    <reaction evidence="9">
        <text>feruloyl-polysaccharide + H2O = ferulate + polysaccharide.</text>
        <dbReference type="EC" id="3.1.1.73"/>
    </reaction>
</comment>
<dbReference type="EMBL" id="KI894017">
    <property type="protein sequence ID" value="OCF46444.1"/>
    <property type="molecule type" value="Genomic_DNA"/>
</dbReference>
<evidence type="ECO:0000256" key="7">
    <source>
        <dbReference type="ARBA" id="ARBA00023277"/>
    </source>
</evidence>
<feature type="chain" id="PRO_5008628124" description="feruloyl esterase" evidence="10">
    <location>
        <begin position="21"/>
        <end position="352"/>
    </location>
</feature>
<evidence type="ECO:0000256" key="3">
    <source>
        <dbReference type="ARBA" id="ARBA00022525"/>
    </source>
</evidence>
<evidence type="ECO:0000256" key="6">
    <source>
        <dbReference type="ARBA" id="ARBA00022801"/>
    </source>
</evidence>
<evidence type="ECO:0000313" key="11">
    <source>
        <dbReference type="EMBL" id="OCF46444.1"/>
    </source>
</evidence>
<evidence type="ECO:0000256" key="10">
    <source>
        <dbReference type="SAM" id="SignalP"/>
    </source>
</evidence>
<dbReference type="GeneID" id="30176047"/>
<reference evidence="12" key="2">
    <citation type="submission" date="2013-07" db="EMBL/GenBank/DDBJ databases">
        <authorList>
            <consortium name="The Broad Institute Genome Sequencing Platform"/>
            <person name="Cuomo C."/>
            <person name="Litvintseva A."/>
            <person name="Chen Y."/>
            <person name="Heitman J."/>
            <person name="Sun S."/>
            <person name="Springer D."/>
            <person name="Dromer F."/>
            <person name="Young S.K."/>
            <person name="Zeng Q."/>
            <person name="Gargeya S."/>
            <person name="Fitzgerald M."/>
            <person name="Abouelleil A."/>
            <person name="Alvarado L."/>
            <person name="Berlin A.M."/>
            <person name="Chapman S.B."/>
            <person name="Dewar J."/>
            <person name="Goldberg J."/>
            <person name="Griggs A."/>
            <person name="Gujja S."/>
            <person name="Hansen M."/>
            <person name="Howarth C."/>
            <person name="Imamovic A."/>
            <person name="Larimer J."/>
            <person name="McCowan C."/>
            <person name="Murphy C."/>
            <person name="Pearson M."/>
            <person name="Priest M."/>
            <person name="Roberts A."/>
            <person name="Saif S."/>
            <person name="Shea T."/>
            <person name="Sykes S."/>
            <person name="Wortman J."/>
            <person name="Nusbaum C."/>
            <person name="Birren B."/>
        </authorList>
    </citation>
    <scope>NUCLEOTIDE SEQUENCE</scope>
    <source>
        <strain evidence="12">CBS 10737</strain>
    </source>
</reference>
<dbReference type="GO" id="GO:0030600">
    <property type="term" value="F:feruloyl esterase activity"/>
    <property type="evidence" value="ECO:0007669"/>
    <property type="project" value="UniProtKB-EC"/>
</dbReference>
<dbReference type="OrthoDB" id="424610at2759"/>
<comment type="subcellular location">
    <subcellularLocation>
        <location evidence="1">Secreted</location>
    </subcellularLocation>
</comment>
<dbReference type="PANTHER" id="PTHR38050">
    <property type="match status" value="1"/>
</dbReference>
<keyword evidence="6" id="KW-0378">Hydrolase</keyword>
<keyword evidence="3" id="KW-0964">Secreted</keyword>
<dbReference type="EC" id="3.1.1.73" evidence="2"/>
<evidence type="ECO:0000256" key="5">
    <source>
        <dbReference type="ARBA" id="ARBA00022729"/>
    </source>
</evidence>
<reference evidence="11" key="1">
    <citation type="submission" date="2013-07" db="EMBL/GenBank/DDBJ databases">
        <title>The Genome Sequence of Cryptococcus pinus CBS10737.</title>
        <authorList>
            <consortium name="The Broad Institute Genome Sequencing Platform"/>
            <person name="Cuomo C."/>
            <person name="Litvintseva A."/>
            <person name="Chen Y."/>
            <person name="Heitman J."/>
            <person name="Sun S."/>
            <person name="Springer D."/>
            <person name="Dromer F."/>
            <person name="Young S.K."/>
            <person name="Zeng Q."/>
            <person name="Gargeya S."/>
            <person name="Fitzgerald M."/>
            <person name="Abouelleil A."/>
            <person name="Alvarado L."/>
            <person name="Berlin A.M."/>
            <person name="Chapman S.B."/>
            <person name="Dewar J."/>
            <person name="Goldberg J."/>
            <person name="Griggs A."/>
            <person name="Gujja S."/>
            <person name="Hansen M."/>
            <person name="Howarth C."/>
            <person name="Imamovic A."/>
            <person name="Larimer J."/>
            <person name="McCowan C."/>
            <person name="Murphy C."/>
            <person name="Pearson M."/>
            <person name="Priest M."/>
            <person name="Roberts A."/>
            <person name="Saif S."/>
            <person name="Shea T."/>
            <person name="Sykes S."/>
            <person name="Wortman J."/>
            <person name="Nusbaum C."/>
            <person name="Birren B."/>
        </authorList>
    </citation>
    <scope>NUCLEOTIDE SEQUENCE [LARGE SCALE GENOMIC DNA]</scope>
    <source>
        <strain evidence="11">CBS 10737</strain>
    </source>
</reference>
<dbReference type="EMBL" id="CP144521">
    <property type="protein sequence ID" value="WWC68383.1"/>
    <property type="molecule type" value="Genomic_DNA"/>
</dbReference>
<evidence type="ECO:0000256" key="1">
    <source>
        <dbReference type="ARBA" id="ARBA00004613"/>
    </source>
</evidence>
<protein>
    <recommendedName>
        <fullName evidence="2">feruloyl esterase</fullName>
        <ecNumber evidence="2">3.1.1.73</ecNumber>
    </recommendedName>
</protein>
<evidence type="ECO:0000256" key="9">
    <source>
        <dbReference type="ARBA" id="ARBA00034075"/>
    </source>
</evidence>
<organism evidence="11">
    <name type="scientific">Kwoniella pini CBS 10737</name>
    <dbReference type="NCBI Taxonomy" id="1296096"/>
    <lineage>
        <taxon>Eukaryota</taxon>
        <taxon>Fungi</taxon>
        <taxon>Dikarya</taxon>
        <taxon>Basidiomycota</taxon>
        <taxon>Agaricomycotina</taxon>
        <taxon>Tremellomycetes</taxon>
        <taxon>Tremellales</taxon>
        <taxon>Cryptococcaceae</taxon>
        <taxon>Kwoniella</taxon>
    </lineage>
</organism>
<feature type="signal peptide" evidence="10">
    <location>
        <begin position="1"/>
        <end position="20"/>
    </location>
</feature>
<evidence type="ECO:0000256" key="2">
    <source>
        <dbReference type="ARBA" id="ARBA00013091"/>
    </source>
</evidence>
<reference evidence="12" key="4">
    <citation type="submission" date="2024-02" db="EMBL/GenBank/DDBJ databases">
        <title>Comparative genomics of Cryptococcus and Kwoniella reveals pathogenesis evolution and contrasting modes of karyotype evolution via chromosome fusion or intercentromeric recombination.</title>
        <authorList>
            <person name="Coelho M.A."/>
            <person name="David-Palma M."/>
            <person name="Shea T."/>
            <person name="Bowers K."/>
            <person name="McGinley-Smith S."/>
            <person name="Mohammad A.W."/>
            <person name="Gnirke A."/>
            <person name="Yurkov A.M."/>
            <person name="Nowrousian M."/>
            <person name="Sun S."/>
            <person name="Cuomo C.A."/>
            <person name="Heitman J."/>
        </authorList>
    </citation>
    <scope>NUCLEOTIDE SEQUENCE</scope>
    <source>
        <strain evidence="12">CBS 10737</strain>
    </source>
</reference>
<dbReference type="GO" id="GO:0005576">
    <property type="term" value="C:extracellular region"/>
    <property type="evidence" value="ECO:0007669"/>
    <property type="project" value="UniProtKB-SubCell"/>
</dbReference>
<evidence type="ECO:0000256" key="8">
    <source>
        <dbReference type="ARBA" id="ARBA00023326"/>
    </source>
</evidence>
<gene>
    <name evidence="11" type="ORF">I206_07678</name>
    <name evidence="12" type="ORF">I206_102308</name>
</gene>
<dbReference type="RefSeq" id="XP_019007663.1">
    <property type="nucleotide sequence ID" value="XM_019159369.1"/>
</dbReference>
<keyword evidence="4" id="KW-0858">Xylan degradation</keyword>
<evidence type="ECO:0000256" key="4">
    <source>
        <dbReference type="ARBA" id="ARBA00022651"/>
    </source>
</evidence>
<dbReference type="STRING" id="1296096.A0A1B9HT52"/>
<dbReference type="Gene3D" id="3.40.50.1820">
    <property type="entry name" value="alpha/beta hydrolase"/>
    <property type="match status" value="1"/>
</dbReference>
<dbReference type="InterPro" id="IPR029058">
    <property type="entry name" value="AB_hydrolase_fold"/>
</dbReference>
<evidence type="ECO:0000313" key="12">
    <source>
        <dbReference type="EMBL" id="WWC68383.1"/>
    </source>
</evidence>
<keyword evidence="13" id="KW-1185">Reference proteome</keyword>
<dbReference type="SUPFAM" id="SSF53474">
    <property type="entry name" value="alpha/beta-Hydrolases"/>
    <property type="match status" value="1"/>
</dbReference>
<dbReference type="KEGG" id="kpin:30176047"/>
<keyword evidence="7" id="KW-0119">Carbohydrate metabolism</keyword>
<dbReference type="AlphaFoldDB" id="A0A1B9HT52"/>